<accession>A0AAV7R6G9</accession>
<gene>
    <name evidence="2" type="ORF">NDU88_013332</name>
</gene>
<comment type="caution">
    <text evidence="2">The sequence shown here is derived from an EMBL/GenBank/DDBJ whole genome shotgun (WGS) entry which is preliminary data.</text>
</comment>
<protein>
    <submittedName>
        <fullName evidence="2">Uncharacterized protein</fullName>
    </submittedName>
</protein>
<keyword evidence="3" id="KW-1185">Reference proteome</keyword>
<evidence type="ECO:0000256" key="1">
    <source>
        <dbReference type="SAM" id="MobiDB-lite"/>
    </source>
</evidence>
<feature type="compositionally biased region" description="Basic and acidic residues" evidence="1">
    <location>
        <begin position="107"/>
        <end position="123"/>
    </location>
</feature>
<evidence type="ECO:0000313" key="2">
    <source>
        <dbReference type="EMBL" id="KAJ1147085.1"/>
    </source>
</evidence>
<feature type="region of interest" description="Disordered" evidence="1">
    <location>
        <begin position="29"/>
        <end position="48"/>
    </location>
</feature>
<name>A0AAV7R6G9_PLEWA</name>
<feature type="region of interest" description="Disordered" evidence="1">
    <location>
        <begin position="1"/>
        <end position="22"/>
    </location>
</feature>
<reference evidence="2" key="1">
    <citation type="journal article" date="2022" name="bioRxiv">
        <title>Sequencing and chromosome-scale assembly of the giantPleurodeles waltlgenome.</title>
        <authorList>
            <person name="Brown T."/>
            <person name="Elewa A."/>
            <person name="Iarovenko S."/>
            <person name="Subramanian E."/>
            <person name="Araus A.J."/>
            <person name="Petzold A."/>
            <person name="Susuki M."/>
            <person name="Suzuki K.-i.T."/>
            <person name="Hayashi T."/>
            <person name="Toyoda A."/>
            <person name="Oliveira C."/>
            <person name="Osipova E."/>
            <person name="Leigh N.D."/>
            <person name="Simon A."/>
            <person name="Yun M.H."/>
        </authorList>
    </citation>
    <scope>NUCLEOTIDE SEQUENCE</scope>
    <source>
        <strain evidence="2">20211129_DDA</strain>
        <tissue evidence="2">Liver</tissue>
    </source>
</reference>
<feature type="region of interest" description="Disordered" evidence="1">
    <location>
        <begin position="104"/>
        <end position="123"/>
    </location>
</feature>
<dbReference type="AlphaFoldDB" id="A0AAV7R6G9"/>
<proteinExistence type="predicted"/>
<organism evidence="2 3">
    <name type="scientific">Pleurodeles waltl</name>
    <name type="common">Iberian ribbed newt</name>
    <dbReference type="NCBI Taxonomy" id="8319"/>
    <lineage>
        <taxon>Eukaryota</taxon>
        <taxon>Metazoa</taxon>
        <taxon>Chordata</taxon>
        <taxon>Craniata</taxon>
        <taxon>Vertebrata</taxon>
        <taxon>Euteleostomi</taxon>
        <taxon>Amphibia</taxon>
        <taxon>Batrachia</taxon>
        <taxon>Caudata</taxon>
        <taxon>Salamandroidea</taxon>
        <taxon>Salamandridae</taxon>
        <taxon>Pleurodelinae</taxon>
        <taxon>Pleurodeles</taxon>
    </lineage>
</organism>
<dbReference type="Proteomes" id="UP001066276">
    <property type="component" value="Chromosome 6"/>
</dbReference>
<sequence length="123" mass="13136">MLGRTQPTVKWHGAADDPAPGPALLEQIECRRGPRPRPTRALGKEAPETHQRIAAAVVAAGLLGLRPVRQDCRLGLRRPSGSRGWLPCPGTPTMALARGTGRSWVARGERRGTVPGDHAEQTG</sequence>
<dbReference type="EMBL" id="JANPWB010000010">
    <property type="protein sequence ID" value="KAJ1147085.1"/>
    <property type="molecule type" value="Genomic_DNA"/>
</dbReference>
<evidence type="ECO:0000313" key="3">
    <source>
        <dbReference type="Proteomes" id="UP001066276"/>
    </source>
</evidence>